<dbReference type="InterPro" id="IPR018764">
    <property type="entry name" value="RskA_C"/>
</dbReference>
<accession>A0A6N6RIT2</accession>
<keyword evidence="3" id="KW-1185">Reference proteome</keyword>
<evidence type="ECO:0000259" key="1">
    <source>
        <dbReference type="Pfam" id="PF10099"/>
    </source>
</evidence>
<name>A0A6N6RIT2_9FLAO</name>
<dbReference type="GO" id="GO:0005886">
    <property type="term" value="C:plasma membrane"/>
    <property type="evidence" value="ECO:0007669"/>
    <property type="project" value="InterPro"/>
</dbReference>
<organism evidence="2 3">
    <name type="scientific">Phaeocystidibacter luteus</name>
    <dbReference type="NCBI Taxonomy" id="911197"/>
    <lineage>
        <taxon>Bacteria</taxon>
        <taxon>Pseudomonadati</taxon>
        <taxon>Bacteroidota</taxon>
        <taxon>Flavobacteriia</taxon>
        <taxon>Flavobacteriales</taxon>
        <taxon>Phaeocystidibacteraceae</taxon>
        <taxon>Phaeocystidibacter</taxon>
    </lineage>
</organism>
<gene>
    <name evidence="2" type="ORF">F8C67_13960</name>
</gene>
<dbReference type="EMBL" id="WBVO01000016">
    <property type="protein sequence ID" value="KAB2805350.1"/>
    <property type="molecule type" value="Genomic_DNA"/>
</dbReference>
<proteinExistence type="predicted"/>
<evidence type="ECO:0000313" key="3">
    <source>
        <dbReference type="Proteomes" id="UP000468650"/>
    </source>
</evidence>
<dbReference type="OrthoDB" id="1115036at2"/>
<dbReference type="Pfam" id="PF10099">
    <property type="entry name" value="RskA_C"/>
    <property type="match status" value="1"/>
</dbReference>
<dbReference type="AlphaFoldDB" id="A0A6N6RIT2"/>
<dbReference type="PROSITE" id="PS51257">
    <property type="entry name" value="PROKAR_LIPOPROTEIN"/>
    <property type="match status" value="1"/>
</dbReference>
<feature type="domain" description="Anti-sigma K factor RskA C-terminal" evidence="1">
    <location>
        <begin position="33"/>
        <end position="105"/>
    </location>
</feature>
<reference evidence="2 3" key="1">
    <citation type="submission" date="2019-09" db="EMBL/GenBank/DDBJ databases">
        <title>Genomes of family Cryomorphaceae.</title>
        <authorList>
            <person name="Bowman J.P."/>
        </authorList>
    </citation>
    <scope>NUCLEOTIDE SEQUENCE [LARGE SCALE GENOMIC DNA]</scope>
    <source>
        <strain evidence="2 3">LMG 25704</strain>
    </source>
</reference>
<dbReference type="Proteomes" id="UP000468650">
    <property type="component" value="Unassembled WGS sequence"/>
</dbReference>
<evidence type="ECO:0000313" key="2">
    <source>
        <dbReference type="EMBL" id="KAB2805350.1"/>
    </source>
</evidence>
<protein>
    <submittedName>
        <fullName evidence="2">Anti-sigma factor</fullName>
    </submittedName>
</protein>
<comment type="caution">
    <text evidence="2">The sequence shown here is derived from an EMBL/GenBank/DDBJ whole genome shotgun (WGS) entry which is preliminary data.</text>
</comment>
<sequence>MTISKWMAIPALSLAIVACTEEEDPTPNPNGNLSISVQNLEPNAANERYEGWIIVDGSPVSTGLFEVDGNGELSQNSFSVANSDLESATDFVLTLEPYPDADPAPSHIKIIGGAFNNNTASISADHMAALGEDLLTASGEFILATPTTTDMNDELSGVWFVDPMAGAPSLTLPDLPANWAYEGWAVINGTPVSTGTFTSVSGADASGMFSGTDASGPPFPGEDFIMNAPMGLTFPTDLTGAPIVISIEPVPDNSPAPFMFKPLFGSTPNPTNVHELYPLMNQVGMNFPVGEVRR</sequence>
<dbReference type="RefSeq" id="WP_151668487.1">
    <property type="nucleotide sequence ID" value="NZ_WBVO01000016.1"/>
</dbReference>